<keyword evidence="2" id="KW-0812">Transmembrane</keyword>
<evidence type="ECO:0000313" key="3">
    <source>
        <dbReference type="EMBL" id="MDQ0314529.1"/>
    </source>
</evidence>
<dbReference type="GO" id="GO:0030497">
    <property type="term" value="P:fatty acid elongation"/>
    <property type="evidence" value="ECO:0007669"/>
    <property type="project" value="TreeGrafter"/>
</dbReference>
<protein>
    <submittedName>
        <fullName evidence="3">NAD(P)-dependent dehydrogenase (Short-subunit alcohol dehydrogenase family)</fullName>
    </submittedName>
</protein>
<dbReference type="Proteomes" id="UP001229244">
    <property type="component" value="Unassembled WGS sequence"/>
</dbReference>
<accession>A0AAE3VL60</accession>
<name>A0AAE3VL60_9HYPH</name>
<dbReference type="PRINTS" id="PR00080">
    <property type="entry name" value="SDRFAMILY"/>
</dbReference>
<dbReference type="Pfam" id="PF13561">
    <property type="entry name" value="adh_short_C2"/>
    <property type="match status" value="1"/>
</dbReference>
<organism evidence="3 4">
    <name type="scientific">Amorphus orientalis</name>
    <dbReference type="NCBI Taxonomy" id="649198"/>
    <lineage>
        <taxon>Bacteria</taxon>
        <taxon>Pseudomonadati</taxon>
        <taxon>Pseudomonadota</taxon>
        <taxon>Alphaproteobacteria</taxon>
        <taxon>Hyphomicrobiales</taxon>
        <taxon>Amorphaceae</taxon>
        <taxon>Amorphus</taxon>
    </lineage>
</organism>
<evidence type="ECO:0000313" key="4">
    <source>
        <dbReference type="Proteomes" id="UP001229244"/>
    </source>
</evidence>
<comment type="similarity">
    <text evidence="1">Belongs to the short-chain dehydrogenases/reductases (SDR) family.</text>
</comment>
<dbReference type="GO" id="GO:0016616">
    <property type="term" value="F:oxidoreductase activity, acting on the CH-OH group of donors, NAD or NADP as acceptor"/>
    <property type="evidence" value="ECO:0007669"/>
    <property type="project" value="TreeGrafter"/>
</dbReference>
<dbReference type="Gene3D" id="3.40.50.720">
    <property type="entry name" value="NAD(P)-binding Rossmann-like Domain"/>
    <property type="match status" value="1"/>
</dbReference>
<keyword evidence="4" id="KW-1185">Reference proteome</keyword>
<dbReference type="InterPro" id="IPR002347">
    <property type="entry name" value="SDR_fam"/>
</dbReference>
<dbReference type="AlphaFoldDB" id="A0AAE3VL60"/>
<dbReference type="RefSeq" id="WP_306884308.1">
    <property type="nucleotide sequence ID" value="NZ_JAUSUL010000001.1"/>
</dbReference>
<dbReference type="InterPro" id="IPR020904">
    <property type="entry name" value="Sc_DH/Rdtase_CS"/>
</dbReference>
<reference evidence="3" key="1">
    <citation type="submission" date="2023-07" db="EMBL/GenBank/DDBJ databases">
        <title>Genomic Encyclopedia of Type Strains, Phase IV (KMG-IV): sequencing the most valuable type-strain genomes for metagenomic binning, comparative biology and taxonomic classification.</title>
        <authorList>
            <person name="Goeker M."/>
        </authorList>
    </citation>
    <scope>NUCLEOTIDE SEQUENCE</scope>
    <source>
        <strain evidence="3">DSM 21202</strain>
    </source>
</reference>
<keyword evidence="2" id="KW-0472">Membrane</keyword>
<comment type="caution">
    <text evidence="3">The sequence shown here is derived from an EMBL/GenBank/DDBJ whole genome shotgun (WGS) entry which is preliminary data.</text>
</comment>
<keyword evidence="2" id="KW-1133">Transmembrane helix</keyword>
<feature type="transmembrane region" description="Helical" evidence="2">
    <location>
        <begin position="6"/>
        <end position="26"/>
    </location>
</feature>
<dbReference type="PANTHER" id="PTHR42760:SF40">
    <property type="entry name" value="3-OXOACYL-[ACYL-CARRIER-PROTEIN] REDUCTASE, CHLOROPLASTIC"/>
    <property type="match status" value="1"/>
</dbReference>
<dbReference type="FunFam" id="3.40.50.720:FF:000084">
    <property type="entry name" value="Short-chain dehydrogenase reductase"/>
    <property type="match status" value="1"/>
</dbReference>
<dbReference type="PRINTS" id="PR00081">
    <property type="entry name" value="GDHRDH"/>
</dbReference>
<sequence length="237" mass="24127">MTGSDAPIAFVTGGTGAIGLAVAVALRDAGYRTIAAALSGGTAALPEGIEGRDLDVSDPASIAASLADLSSVSVLVNAAGITAREGREFDPDVFCRIVDINLNGAMRMSMAAHPLLRKAKTAAVVNICSMLSFFGSPTVPAYSASKGGLLLLTKSLAAAWAEEGIRVNAVAPGYIETDLTQALHTHDAHRTRIEARTPMGRWGKPEDVTGAVLFLCSPGAGFVTGAVIAADGGYSAI</sequence>
<dbReference type="PANTHER" id="PTHR42760">
    <property type="entry name" value="SHORT-CHAIN DEHYDROGENASES/REDUCTASES FAMILY MEMBER"/>
    <property type="match status" value="1"/>
</dbReference>
<dbReference type="EMBL" id="JAUSUL010000001">
    <property type="protein sequence ID" value="MDQ0314529.1"/>
    <property type="molecule type" value="Genomic_DNA"/>
</dbReference>
<dbReference type="InterPro" id="IPR036291">
    <property type="entry name" value="NAD(P)-bd_dom_sf"/>
</dbReference>
<dbReference type="PROSITE" id="PS00061">
    <property type="entry name" value="ADH_SHORT"/>
    <property type="match status" value="1"/>
</dbReference>
<proteinExistence type="inferred from homology"/>
<gene>
    <name evidence="3" type="ORF">J2S73_000966</name>
</gene>
<dbReference type="SUPFAM" id="SSF51735">
    <property type="entry name" value="NAD(P)-binding Rossmann-fold domains"/>
    <property type="match status" value="1"/>
</dbReference>
<evidence type="ECO:0000256" key="1">
    <source>
        <dbReference type="ARBA" id="ARBA00006484"/>
    </source>
</evidence>
<evidence type="ECO:0000256" key="2">
    <source>
        <dbReference type="SAM" id="Phobius"/>
    </source>
</evidence>